<dbReference type="Proteomes" id="UP000037122">
    <property type="component" value="Unassembled WGS sequence"/>
</dbReference>
<protein>
    <submittedName>
        <fullName evidence="1">Uncharacterized protein</fullName>
    </submittedName>
</protein>
<evidence type="ECO:0000313" key="2">
    <source>
        <dbReference type="Proteomes" id="UP000037122"/>
    </source>
</evidence>
<dbReference type="VEuPathDB" id="FungiDB:QG37_02770"/>
<gene>
    <name evidence="1" type="ORF">QG37_02770</name>
</gene>
<organism evidence="1 2">
    <name type="scientific">Candidozyma auris</name>
    <name type="common">Yeast</name>
    <name type="synonym">Candida auris</name>
    <dbReference type="NCBI Taxonomy" id="498019"/>
    <lineage>
        <taxon>Eukaryota</taxon>
        <taxon>Fungi</taxon>
        <taxon>Dikarya</taxon>
        <taxon>Ascomycota</taxon>
        <taxon>Saccharomycotina</taxon>
        <taxon>Pichiomycetes</taxon>
        <taxon>Metschnikowiaceae</taxon>
        <taxon>Candidozyma</taxon>
    </lineage>
</organism>
<proteinExistence type="predicted"/>
<name>A0A0L0P1T5_CANAR</name>
<sequence>MKRTFAFAKLDLHFGTVVTASDASSYERLKCAFDCKKISVINDFDFLMLLLF</sequence>
<accession>A0A0L0P1T5</accession>
<dbReference type="EMBL" id="LGST01000019">
    <property type="protein sequence ID" value="KNE00230.1"/>
    <property type="molecule type" value="Genomic_DNA"/>
</dbReference>
<evidence type="ECO:0000313" key="1">
    <source>
        <dbReference type="EMBL" id="KNE00230.1"/>
    </source>
</evidence>
<dbReference type="AlphaFoldDB" id="A0A0L0P1T5"/>
<comment type="caution">
    <text evidence="1">The sequence shown here is derived from an EMBL/GenBank/DDBJ whole genome shotgun (WGS) entry which is preliminary data.</text>
</comment>
<reference evidence="2" key="1">
    <citation type="journal article" date="2015" name="BMC Genomics">
        <title>Draft genome of a commonly misdiagnosed multidrug resistant pathogen Candida auris.</title>
        <authorList>
            <person name="Chatterjee S."/>
            <person name="Alampalli S.V."/>
            <person name="Nageshan R.K."/>
            <person name="Chettiar S.T."/>
            <person name="Joshi S."/>
            <person name="Tatu U.S."/>
        </authorList>
    </citation>
    <scope>NUCLEOTIDE SEQUENCE [LARGE SCALE GENOMIC DNA]</scope>
    <source>
        <strain evidence="2">6684</strain>
    </source>
</reference>